<keyword evidence="3" id="KW-1185">Reference proteome</keyword>
<gene>
    <name evidence="2" type="ORF">SGL43_01833</name>
</gene>
<organism evidence="2 3">
    <name type="scientific">Streptomyces globisporus</name>
    <dbReference type="NCBI Taxonomy" id="1908"/>
    <lineage>
        <taxon>Bacteria</taxon>
        <taxon>Bacillati</taxon>
        <taxon>Actinomycetota</taxon>
        <taxon>Actinomycetes</taxon>
        <taxon>Kitasatosporales</taxon>
        <taxon>Streptomycetaceae</taxon>
        <taxon>Streptomyces</taxon>
    </lineage>
</organism>
<name>A0ABM9GTS5_STRGL</name>
<evidence type="ECO:0000313" key="3">
    <source>
        <dbReference type="Proteomes" id="UP001154015"/>
    </source>
</evidence>
<dbReference type="EMBL" id="CAKXYP010000004">
    <property type="protein sequence ID" value="CAH9414821.1"/>
    <property type="molecule type" value="Genomic_DNA"/>
</dbReference>
<accession>A0ABM9GTS5</accession>
<dbReference type="Pfam" id="PF00583">
    <property type="entry name" value="Acetyltransf_1"/>
    <property type="match status" value="1"/>
</dbReference>
<dbReference type="CDD" id="cd04301">
    <property type="entry name" value="NAT_SF"/>
    <property type="match status" value="1"/>
</dbReference>
<dbReference type="PANTHER" id="PTHR42791">
    <property type="entry name" value="GNAT FAMILY ACETYLTRANSFERASE"/>
    <property type="match status" value="1"/>
</dbReference>
<comment type="caution">
    <text evidence="2">The sequence shown here is derived from an EMBL/GenBank/DDBJ whole genome shotgun (WGS) entry which is preliminary data.</text>
</comment>
<proteinExistence type="predicted"/>
<sequence length="194" mass="21538">MRPMAAAELDAACRIVGLAFADNPSNLATVRGDQEKATRAMEQGTRIIKLGSPFSHVLGAEREGRLVGILNAAEWPHCQMKLGEKLRTAPMMIRTIGFNLPRAFKVMSSRAKHEPSKPHWHIGPVAVHPDEQGHGVGSALLRAFLEGVDQQGTPVFLQTDVDRNVVLYQKFGFEIVSRETILDVDTRFMWRAAR</sequence>
<dbReference type="Proteomes" id="UP001154015">
    <property type="component" value="Unassembled WGS sequence"/>
</dbReference>
<feature type="domain" description="N-acetyltransferase" evidence="1">
    <location>
        <begin position="1"/>
        <end position="194"/>
    </location>
</feature>
<evidence type="ECO:0000259" key="1">
    <source>
        <dbReference type="PROSITE" id="PS51186"/>
    </source>
</evidence>
<dbReference type="InterPro" id="IPR016181">
    <property type="entry name" value="Acyl_CoA_acyltransferase"/>
</dbReference>
<dbReference type="PROSITE" id="PS51186">
    <property type="entry name" value="GNAT"/>
    <property type="match status" value="1"/>
</dbReference>
<dbReference type="PANTHER" id="PTHR42791:SF1">
    <property type="entry name" value="N-ACETYLTRANSFERASE DOMAIN-CONTAINING PROTEIN"/>
    <property type="match status" value="1"/>
</dbReference>
<dbReference type="InterPro" id="IPR052523">
    <property type="entry name" value="Trichothecene_AcTrans"/>
</dbReference>
<reference evidence="2" key="1">
    <citation type="submission" date="2022-03" db="EMBL/GenBank/DDBJ databases">
        <authorList>
            <person name="Leyn A S."/>
        </authorList>
    </citation>
    <scope>NUCLEOTIDE SEQUENCE</scope>
    <source>
        <strain evidence="2">Streptomyces globisporus 4-3</strain>
    </source>
</reference>
<protein>
    <recommendedName>
        <fullName evidence="1">N-acetyltransferase domain-containing protein</fullName>
    </recommendedName>
</protein>
<dbReference type="SUPFAM" id="SSF55729">
    <property type="entry name" value="Acyl-CoA N-acyltransferases (Nat)"/>
    <property type="match status" value="1"/>
</dbReference>
<dbReference type="InterPro" id="IPR000182">
    <property type="entry name" value="GNAT_dom"/>
</dbReference>
<dbReference type="Gene3D" id="3.40.630.30">
    <property type="match status" value="1"/>
</dbReference>
<evidence type="ECO:0000313" key="2">
    <source>
        <dbReference type="EMBL" id="CAH9414821.1"/>
    </source>
</evidence>